<dbReference type="Gene3D" id="1.10.10.10">
    <property type="entry name" value="Winged helix-like DNA-binding domain superfamily/Winged helix DNA-binding domain"/>
    <property type="match status" value="1"/>
</dbReference>
<dbReference type="Gene3D" id="3.40.190.290">
    <property type="match status" value="1"/>
</dbReference>
<dbReference type="InterPro" id="IPR005119">
    <property type="entry name" value="LysR_subst-bd"/>
</dbReference>
<keyword evidence="2" id="KW-0805">Transcription regulation</keyword>
<reference evidence="6 7" key="1">
    <citation type="submission" date="2024-02" db="EMBL/GenBank/DDBJ databases">
        <title>Roseibium algae sp. nov., isolated from marine alga (Grateloupia sp.), showing potential in myo-inositol conversion.</title>
        <authorList>
            <person name="Wang Y."/>
        </authorList>
    </citation>
    <scope>NUCLEOTIDE SEQUENCE [LARGE SCALE GENOMIC DNA]</scope>
    <source>
        <strain evidence="6 7">H3510</strain>
    </source>
</reference>
<dbReference type="InterPro" id="IPR036390">
    <property type="entry name" value="WH_DNA-bd_sf"/>
</dbReference>
<comment type="caution">
    <text evidence="6">The sequence shown here is derived from an EMBL/GenBank/DDBJ whole genome shotgun (WGS) entry which is preliminary data.</text>
</comment>
<dbReference type="InterPro" id="IPR058163">
    <property type="entry name" value="LysR-type_TF_proteobact-type"/>
</dbReference>
<keyword evidence="7" id="KW-1185">Reference proteome</keyword>
<evidence type="ECO:0000256" key="2">
    <source>
        <dbReference type="ARBA" id="ARBA00023015"/>
    </source>
</evidence>
<dbReference type="InterPro" id="IPR000847">
    <property type="entry name" value="LysR_HTH_N"/>
</dbReference>
<organism evidence="6 7">
    <name type="scientific">Roseibium algae</name>
    <dbReference type="NCBI Taxonomy" id="3123038"/>
    <lineage>
        <taxon>Bacteria</taxon>
        <taxon>Pseudomonadati</taxon>
        <taxon>Pseudomonadota</taxon>
        <taxon>Alphaproteobacteria</taxon>
        <taxon>Hyphomicrobiales</taxon>
        <taxon>Stappiaceae</taxon>
        <taxon>Roseibium</taxon>
    </lineage>
</organism>
<keyword evidence="4" id="KW-0804">Transcription</keyword>
<dbReference type="InterPro" id="IPR036388">
    <property type="entry name" value="WH-like_DNA-bd_sf"/>
</dbReference>
<dbReference type="PROSITE" id="PS50931">
    <property type="entry name" value="HTH_LYSR"/>
    <property type="match status" value="1"/>
</dbReference>
<proteinExistence type="inferred from homology"/>
<gene>
    <name evidence="6" type="ORF">V6575_04920</name>
</gene>
<dbReference type="Pfam" id="PF03466">
    <property type="entry name" value="LysR_substrate"/>
    <property type="match status" value="1"/>
</dbReference>
<evidence type="ECO:0000256" key="3">
    <source>
        <dbReference type="ARBA" id="ARBA00023125"/>
    </source>
</evidence>
<dbReference type="Pfam" id="PF00126">
    <property type="entry name" value="HTH_1"/>
    <property type="match status" value="1"/>
</dbReference>
<evidence type="ECO:0000313" key="7">
    <source>
        <dbReference type="Proteomes" id="UP001385499"/>
    </source>
</evidence>
<keyword evidence="3" id="KW-0238">DNA-binding</keyword>
<evidence type="ECO:0000256" key="4">
    <source>
        <dbReference type="ARBA" id="ARBA00023163"/>
    </source>
</evidence>
<evidence type="ECO:0000313" key="6">
    <source>
        <dbReference type="EMBL" id="MEJ8473419.1"/>
    </source>
</evidence>
<protein>
    <submittedName>
        <fullName evidence="6">LysR family transcriptional regulator</fullName>
    </submittedName>
</protein>
<dbReference type="PANTHER" id="PTHR30537:SF3">
    <property type="entry name" value="TRANSCRIPTIONAL REGULATORY PROTEIN"/>
    <property type="match status" value="1"/>
</dbReference>
<sequence>MNWSDLKYLIEFKRTGSLAAVARRLDVDATTVSRRVRLLDAALGLEMLERGADGNLVLTAAGIKAAAKAEQIEQLVRELQSDLAETTHRVDGTVRVSAVPMLVNRLLVRKVNVFSACYPDLNLHLNSENRNISLSNRETDIALRLGRPVDGGHHLKARRIGRMDHAVFAPKDMTQAAADLLPWLGYQDMMQHLPQAKWMEDNVAGLGGHFAPARVSDADGALESVAAGLGKTVLPCLIAQGDPRLQAITKPLPDLYREVWLIHRAEDAKLARIQAVCDWLVDLFQDSRAV</sequence>
<feature type="domain" description="HTH lysR-type" evidence="5">
    <location>
        <begin position="1"/>
        <end position="59"/>
    </location>
</feature>
<dbReference type="RefSeq" id="WP_340272999.1">
    <property type="nucleotide sequence ID" value="NZ_JBAKIA010000002.1"/>
</dbReference>
<evidence type="ECO:0000259" key="5">
    <source>
        <dbReference type="PROSITE" id="PS50931"/>
    </source>
</evidence>
<dbReference type="SUPFAM" id="SSF46785">
    <property type="entry name" value="Winged helix' DNA-binding domain"/>
    <property type="match status" value="1"/>
</dbReference>
<name>A0ABU8TH10_9HYPH</name>
<dbReference type="EMBL" id="JBAKIA010000002">
    <property type="protein sequence ID" value="MEJ8473419.1"/>
    <property type="molecule type" value="Genomic_DNA"/>
</dbReference>
<dbReference type="Proteomes" id="UP001385499">
    <property type="component" value="Unassembled WGS sequence"/>
</dbReference>
<dbReference type="SUPFAM" id="SSF53850">
    <property type="entry name" value="Periplasmic binding protein-like II"/>
    <property type="match status" value="1"/>
</dbReference>
<evidence type="ECO:0000256" key="1">
    <source>
        <dbReference type="ARBA" id="ARBA00009437"/>
    </source>
</evidence>
<accession>A0ABU8TH10</accession>
<dbReference type="PANTHER" id="PTHR30537">
    <property type="entry name" value="HTH-TYPE TRANSCRIPTIONAL REGULATOR"/>
    <property type="match status" value="1"/>
</dbReference>
<comment type="similarity">
    <text evidence="1">Belongs to the LysR transcriptional regulatory family.</text>
</comment>